<dbReference type="InterPro" id="IPR017945">
    <property type="entry name" value="DHBP_synth_RibB-like_a/b_dom"/>
</dbReference>
<evidence type="ECO:0000256" key="10">
    <source>
        <dbReference type="ARBA" id="ARBA00029774"/>
    </source>
</evidence>
<keyword evidence="5 13" id="KW-0808">Transferase</keyword>
<evidence type="ECO:0000256" key="1">
    <source>
        <dbReference type="ARBA" id="ARBA00004496"/>
    </source>
</evidence>
<comment type="caution">
    <text evidence="13">The sequence shown here is derived from an EMBL/GenBank/DDBJ whole genome shotgun (WGS) entry which is preliminary data.</text>
</comment>
<dbReference type="PROSITE" id="PS51163">
    <property type="entry name" value="YRDC"/>
    <property type="match status" value="1"/>
</dbReference>
<keyword evidence="6" id="KW-0819">tRNA processing</keyword>
<dbReference type="EMBL" id="JBHSAT010000023">
    <property type="protein sequence ID" value="MFC3878245.1"/>
    <property type="molecule type" value="Genomic_DNA"/>
</dbReference>
<dbReference type="Pfam" id="PF01300">
    <property type="entry name" value="Sua5_yciO_yrdC"/>
    <property type="match status" value="1"/>
</dbReference>
<comment type="subcellular location">
    <subcellularLocation>
        <location evidence="1">Cytoplasm</location>
    </subcellularLocation>
</comment>
<dbReference type="InterPro" id="IPR050156">
    <property type="entry name" value="TC-AMP_synthase_SUA5"/>
</dbReference>
<dbReference type="GO" id="GO:0061710">
    <property type="term" value="F:L-threonylcarbamoyladenylate synthase"/>
    <property type="evidence" value="ECO:0007669"/>
    <property type="project" value="UniProtKB-EC"/>
</dbReference>
<evidence type="ECO:0000313" key="14">
    <source>
        <dbReference type="Proteomes" id="UP001595812"/>
    </source>
</evidence>
<evidence type="ECO:0000256" key="2">
    <source>
        <dbReference type="ARBA" id="ARBA00007663"/>
    </source>
</evidence>
<evidence type="ECO:0000256" key="4">
    <source>
        <dbReference type="ARBA" id="ARBA00022490"/>
    </source>
</evidence>
<accession>A0ABV8AKT1</accession>
<name>A0ABV8AKT1_9FLAO</name>
<keyword evidence="7 13" id="KW-0548">Nucleotidyltransferase</keyword>
<keyword evidence="8" id="KW-0547">Nucleotide-binding</keyword>
<comment type="similarity">
    <text evidence="2">Belongs to the SUA5 family.</text>
</comment>
<dbReference type="Gene3D" id="3.90.870.10">
    <property type="entry name" value="DHBP synthase"/>
    <property type="match status" value="1"/>
</dbReference>
<dbReference type="PANTHER" id="PTHR17490">
    <property type="entry name" value="SUA5"/>
    <property type="match status" value="1"/>
</dbReference>
<comment type="catalytic activity">
    <reaction evidence="11">
        <text>L-threonine + hydrogencarbonate + ATP = L-threonylcarbamoyladenylate + diphosphate + H2O</text>
        <dbReference type="Rhea" id="RHEA:36407"/>
        <dbReference type="ChEBI" id="CHEBI:15377"/>
        <dbReference type="ChEBI" id="CHEBI:17544"/>
        <dbReference type="ChEBI" id="CHEBI:30616"/>
        <dbReference type="ChEBI" id="CHEBI:33019"/>
        <dbReference type="ChEBI" id="CHEBI:57926"/>
        <dbReference type="ChEBI" id="CHEBI:73682"/>
        <dbReference type="EC" id="2.7.7.87"/>
    </reaction>
</comment>
<dbReference type="PANTHER" id="PTHR17490:SF16">
    <property type="entry name" value="THREONYLCARBAMOYL-AMP SYNTHASE"/>
    <property type="match status" value="1"/>
</dbReference>
<evidence type="ECO:0000256" key="11">
    <source>
        <dbReference type="ARBA" id="ARBA00048366"/>
    </source>
</evidence>
<keyword evidence="4" id="KW-0963">Cytoplasm</keyword>
<evidence type="ECO:0000256" key="6">
    <source>
        <dbReference type="ARBA" id="ARBA00022694"/>
    </source>
</evidence>
<proteinExistence type="inferred from homology"/>
<evidence type="ECO:0000256" key="7">
    <source>
        <dbReference type="ARBA" id="ARBA00022695"/>
    </source>
</evidence>
<organism evidence="13 14">
    <name type="scientific">Winogradskyella maritima</name>
    <dbReference type="NCBI Taxonomy" id="1517766"/>
    <lineage>
        <taxon>Bacteria</taxon>
        <taxon>Pseudomonadati</taxon>
        <taxon>Bacteroidota</taxon>
        <taxon>Flavobacteriia</taxon>
        <taxon>Flavobacteriales</taxon>
        <taxon>Flavobacteriaceae</taxon>
        <taxon>Winogradskyella</taxon>
    </lineage>
</organism>
<dbReference type="InterPro" id="IPR006070">
    <property type="entry name" value="Sua5-like_dom"/>
</dbReference>
<keyword evidence="9" id="KW-0067">ATP-binding</keyword>
<reference evidence="14" key="1">
    <citation type="journal article" date="2019" name="Int. J. Syst. Evol. Microbiol.">
        <title>The Global Catalogue of Microorganisms (GCM) 10K type strain sequencing project: providing services to taxonomists for standard genome sequencing and annotation.</title>
        <authorList>
            <consortium name="The Broad Institute Genomics Platform"/>
            <consortium name="The Broad Institute Genome Sequencing Center for Infectious Disease"/>
            <person name="Wu L."/>
            <person name="Ma J."/>
        </authorList>
    </citation>
    <scope>NUCLEOTIDE SEQUENCE [LARGE SCALE GENOMIC DNA]</scope>
    <source>
        <strain evidence="14">CECT 8979</strain>
    </source>
</reference>
<dbReference type="SUPFAM" id="SSF55821">
    <property type="entry name" value="YrdC/RibB"/>
    <property type="match status" value="1"/>
</dbReference>
<keyword evidence="14" id="KW-1185">Reference proteome</keyword>
<dbReference type="Proteomes" id="UP001595812">
    <property type="component" value="Unassembled WGS sequence"/>
</dbReference>
<feature type="domain" description="YrdC-like" evidence="12">
    <location>
        <begin position="2"/>
        <end position="186"/>
    </location>
</feature>
<evidence type="ECO:0000313" key="13">
    <source>
        <dbReference type="EMBL" id="MFC3878245.1"/>
    </source>
</evidence>
<sequence length="186" mass="20440">MQTEVDKALSVLNEAQTLLYPTDTVWGLGCDAKNPEAVSKIYTIKQREESKALICLVSSMEMLQNYVGQLSEDLKTLIETAERPTTIIYTTPTGFAQNLLAEDGSIAIRLVRDGFAHELIETLGSPIVSTSANISGEPTPKTFKEIDTRVLKSVDYVVNLPKENSTSVPSRIIKYNSDGSVTILRD</sequence>
<dbReference type="RefSeq" id="WP_386102235.1">
    <property type="nucleotide sequence ID" value="NZ_JBHSAT010000023.1"/>
</dbReference>
<dbReference type="NCBIfam" id="TIGR00057">
    <property type="entry name" value="L-threonylcarbamoyladenylate synthase"/>
    <property type="match status" value="1"/>
</dbReference>
<protein>
    <recommendedName>
        <fullName evidence="10">L-threonylcarbamoyladenylate synthase</fullName>
        <ecNumber evidence="3">2.7.7.87</ecNumber>
    </recommendedName>
    <alternativeName>
        <fullName evidence="10">L-threonylcarbamoyladenylate synthase</fullName>
    </alternativeName>
</protein>
<gene>
    <name evidence="13" type="ORF">ACFOSX_13480</name>
</gene>
<evidence type="ECO:0000259" key="12">
    <source>
        <dbReference type="PROSITE" id="PS51163"/>
    </source>
</evidence>
<evidence type="ECO:0000256" key="8">
    <source>
        <dbReference type="ARBA" id="ARBA00022741"/>
    </source>
</evidence>
<evidence type="ECO:0000256" key="5">
    <source>
        <dbReference type="ARBA" id="ARBA00022679"/>
    </source>
</evidence>
<dbReference type="EC" id="2.7.7.87" evidence="3"/>
<evidence type="ECO:0000256" key="9">
    <source>
        <dbReference type="ARBA" id="ARBA00022840"/>
    </source>
</evidence>
<evidence type="ECO:0000256" key="3">
    <source>
        <dbReference type="ARBA" id="ARBA00012584"/>
    </source>
</evidence>